<dbReference type="OMA" id="THIRGHL"/>
<keyword evidence="13" id="KW-0732">Signal</keyword>
<evidence type="ECO:0000256" key="10">
    <source>
        <dbReference type="ARBA" id="ARBA00023136"/>
    </source>
</evidence>
<dbReference type="GO" id="GO:0016020">
    <property type="term" value="C:membrane"/>
    <property type="evidence" value="ECO:0007669"/>
    <property type="project" value="UniProtKB-SubCell"/>
</dbReference>
<organism evidence="14 15">
    <name type="scientific">Coffea canephora</name>
    <name type="common">Robusta coffee</name>
    <dbReference type="NCBI Taxonomy" id="49390"/>
    <lineage>
        <taxon>Eukaryota</taxon>
        <taxon>Viridiplantae</taxon>
        <taxon>Streptophyta</taxon>
        <taxon>Embryophyta</taxon>
        <taxon>Tracheophyta</taxon>
        <taxon>Spermatophyta</taxon>
        <taxon>Magnoliopsida</taxon>
        <taxon>eudicotyledons</taxon>
        <taxon>Gunneridae</taxon>
        <taxon>Pentapetalae</taxon>
        <taxon>asterids</taxon>
        <taxon>lamiids</taxon>
        <taxon>Gentianales</taxon>
        <taxon>Rubiaceae</taxon>
        <taxon>Ixoroideae</taxon>
        <taxon>Gardenieae complex</taxon>
        <taxon>Bertiereae - Coffeeae clade</taxon>
        <taxon>Coffeeae</taxon>
        <taxon>Coffea</taxon>
    </lineage>
</organism>
<proteinExistence type="inferred from homology"/>
<evidence type="ECO:0000256" key="12">
    <source>
        <dbReference type="RuleBase" id="RU000461"/>
    </source>
</evidence>
<keyword evidence="15" id="KW-1185">Reference proteome</keyword>
<evidence type="ECO:0000256" key="6">
    <source>
        <dbReference type="ARBA" id="ARBA00022989"/>
    </source>
</evidence>
<feature type="binding site" description="axial binding residue" evidence="11">
    <location>
        <position position="398"/>
    </location>
    <ligand>
        <name>heme</name>
        <dbReference type="ChEBI" id="CHEBI:30413"/>
    </ligand>
    <ligandPart>
        <name>Fe</name>
        <dbReference type="ChEBI" id="CHEBI:18248"/>
    </ligandPart>
</feature>
<evidence type="ECO:0000313" key="14">
    <source>
        <dbReference type="EMBL" id="CDP07751.1"/>
    </source>
</evidence>
<dbReference type="GO" id="GO:0020037">
    <property type="term" value="F:heme binding"/>
    <property type="evidence" value="ECO:0007669"/>
    <property type="project" value="InterPro"/>
</dbReference>
<keyword evidence="4" id="KW-0812">Transmembrane</keyword>
<evidence type="ECO:0000256" key="8">
    <source>
        <dbReference type="ARBA" id="ARBA00023004"/>
    </source>
</evidence>
<dbReference type="EMBL" id="HG739111">
    <property type="protein sequence ID" value="CDP07751.1"/>
    <property type="molecule type" value="Genomic_DNA"/>
</dbReference>
<keyword evidence="5 11" id="KW-0479">Metal-binding</keyword>
<evidence type="ECO:0000256" key="11">
    <source>
        <dbReference type="PIRSR" id="PIRSR602401-1"/>
    </source>
</evidence>
<dbReference type="Pfam" id="PF00067">
    <property type="entry name" value="p450"/>
    <property type="match status" value="2"/>
</dbReference>
<evidence type="ECO:0008006" key="16">
    <source>
        <dbReference type="Google" id="ProtNLM"/>
    </source>
</evidence>
<keyword evidence="9 12" id="KW-0503">Monooxygenase</keyword>
<evidence type="ECO:0000313" key="15">
    <source>
        <dbReference type="Proteomes" id="UP000295252"/>
    </source>
</evidence>
<sequence>MPTILCFWLIAIAVFLVCGRGHKPRKLPPGPCPLPILGNLFQLGREKLYHKAVTKLSKVYGPLMSVKLGNQMIVVVSSPNLVREICQKYDHTFYRRLDLDASRALDHHKFSIAWIPTGKKWNDIRRLFKEQIFSSERLNASQGIRQEKVKQLCDYAHEHSIKIICGLTNTMGRPNLADFFPGLKFFDPQGIRHKTEVYFVKLLEAFEDIITQRLQARGASPTSGSGKSDLLEVFLDLCQHREAGWSYNDVKHFLLDLFLGATDTTSSTVEWAMVELLRSPDKKEKARAEIREVIGQGKSVKESDISRLPYLQAVVKETLRLHPPAPIVPRKADTDIEVDSYILPKDSLIVFNLWGMGRDSNLWLNPDSFVPERFLNSESDDKGQHFKLTPFGTGRRICVGYALAQRMLHLMLASLLHSFDWKLEDGIKPEDVDMSERPGLTVQKAVPLMAIPIRTSI</sequence>
<dbReference type="CDD" id="cd11073">
    <property type="entry name" value="CYP76-like"/>
    <property type="match status" value="1"/>
</dbReference>
<evidence type="ECO:0000256" key="9">
    <source>
        <dbReference type="ARBA" id="ARBA00023033"/>
    </source>
</evidence>
<dbReference type="PANTHER" id="PTHR47950">
    <property type="entry name" value="CYTOCHROME P450, FAMILY 76, SUBFAMILY C, POLYPEPTIDE 5-RELATED"/>
    <property type="match status" value="1"/>
</dbReference>
<comment type="similarity">
    <text evidence="2 12">Belongs to the cytochrome P450 family.</text>
</comment>
<dbReference type="PRINTS" id="PR00463">
    <property type="entry name" value="EP450I"/>
</dbReference>
<keyword evidence="3 11" id="KW-0349">Heme</keyword>
<protein>
    <recommendedName>
        <fullName evidence="16">Cytochrome P450</fullName>
    </recommendedName>
</protein>
<evidence type="ECO:0000256" key="7">
    <source>
        <dbReference type="ARBA" id="ARBA00023002"/>
    </source>
</evidence>
<accession>A0A068UH40</accession>
<dbReference type="GO" id="GO:0005506">
    <property type="term" value="F:iron ion binding"/>
    <property type="evidence" value="ECO:0007669"/>
    <property type="project" value="InterPro"/>
</dbReference>
<evidence type="ECO:0000256" key="5">
    <source>
        <dbReference type="ARBA" id="ARBA00022723"/>
    </source>
</evidence>
<dbReference type="InterPro" id="IPR001128">
    <property type="entry name" value="Cyt_P450"/>
</dbReference>
<dbReference type="FunFam" id="1.10.630.10:FF:000163">
    <property type="entry name" value="Geraniol 8-hydroxylase"/>
    <property type="match status" value="1"/>
</dbReference>
<dbReference type="InterPro" id="IPR036396">
    <property type="entry name" value="Cyt_P450_sf"/>
</dbReference>
<dbReference type="PROSITE" id="PS00086">
    <property type="entry name" value="CYTOCHROME_P450"/>
    <property type="match status" value="1"/>
</dbReference>
<reference evidence="15" key="1">
    <citation type="journal article" date="2014" name="Science">
        <title>The coffee genome provides insight into the convergent evolution of caffeine biosynthesis.</title>
        <authorList>
            <person name="Denoeud F."/>
            <person name="Carretero-Paulet L."/>
            <person name="Dereeper A."/>
            <person name="Droc G."/>
            <person name="Guyot R."/>
            <person name="Pietrella M."/>
            <person name="Zheng C."/>
            <person name="Alberti A."/>
            <person name="Anthony F."/>
            <person name="Aprea G."/>
            <person name="Aury J.M."/>
            <person name="Bento P."/>
            <person name="Bernard M."/>
            <person name="Bocs S."/>
            <person name="Campa C."/>
            <person name="Cenci A."/>
            <person name="Combes M.C."/>
            <person name="Crouzillat D."/>
            <person name="Da Silva C."/>
            <person name="Daddiego L."/>
            <person name="De Bellis F."/>
            <person name="Dussert S."/>
            <person name="Garsmeur O."/>
            <person name="Gayraud T."/>
            <person name="Guignon V."/>
            <person name="Jahn K."/>
            <person name="Jamilloux V."/>
            <person name="Joet T."/>
            <person name="Labadie K."/>
            <person name="Lan T."/>
            <person name="Leclercq J."/>
            <person name="Lepelley M."/>
            <person name="Leroy T."/>
            <person name="Li L.T."/>
            <person name="Librado P."/>
            <person name="Lopez L."/>
            <person name="Munoz A."/>
            <person name="Noel B."/>
            <person name="Pallavicini A."/>
            <person name="Perrotta G."/>
            <person name="Poncet V."/>
            <person name="Pot D."/>
            <person name="Priyono X."/>
            <person name="Rigoreau M."/>
            <person name="Rouard M."/>
            <person name="Rozas J."/>
            <person name="Tranchant-Dubreuil C."/>
            <person name="VanBuren R."/>
            <person name="Zhang Q."/>
            <person name="Andrade A.C."/>
            <person name="Argout X."/>
            <person name="Bertrand B."/>
            <person name="de Kochko A."/>
            <person name="Graziosi G."/>
            <person name="Henry R.J."/>
            <person name="Jayarama X."/>
            <person name="Ming R."/>
            <person name="Nagai C."/>
            <person name="Rounsley S."/>
            <person name="Sankoff D."/>
            <person name="Giuliano G."/>
            <person name="Albert V.A."/>
            <person name="Wincker P."/>
            <person name="Lashermes P."/>
        </authorList>
    </citation>
    <scope>NUCLEOTIDE SEQUENCE [LARGE SCALE GENOMIC DNA]</scope>
    <source>
        <strain evidence="15">cv. DH200-94</strain>
    </source>
</reference>
<dbReference type="PRINTS" id="PR00385">
    <property type="entry name" value="P450"/>
</dbReference>
<evidence type="ECO:0000256" key="3">
    <source>
        <dbReference type="ARBA" id="ARBA00022617"/>
    </source>
</evidence>
<dbReference type="Gene3D" id="1.10.630.10">
    <property type="entry name" value="Cytochrome P450"/>
    <property type="match status" value="1"/>
</dbReference>
<keyword evidence="7 12" id="KW-0560">Oxidoreductase</keyword>
<comment type="cofactor">
    <cofactor evidence="11">
        <name>heme</name>
        <dbReference type="ChEBI" id="CHEBI:30413"/>
    </cofactor>
</comment>
<dbReference type="InParanoid" id="A0A068UH40"/>
<feature type="chain" id="PRO_5001654891" description="Cytochrome P450" evidence="13">
    <location>
        <begin position="22"/>
        <end position="457"/>
    </location>
</feature>
<evidence type="ECO:0000256" key="4">
    <source>
        <dbReference type="ARBA" id="ARBA00022692"/>
    </source>
</evidence>
<evidence type="ECO:0000256" key="13">
    <source>
        <dbReference type="SAM" id="SignalP"/>
    </source>
</evidence>
<dbReference type="AlphaFoldDB" id="A0A068UH40"/>
<dbReference type="InterPro" id="IPR002401">
    <property type="entry name" value="Cyt_P450_E_grp-I"/>
</dbReference>
<feature type="signal peptide" evidence="13">
    <location>
        <begin position="1"/>
        <end position="21"/>
    </location>
</feature>
<dbReference type="InterPro" id="IPR017972">
    <property type="entry name" value="Cyt_P450_CS"/>
</dbReference>
<comment type="subcellular location">
    <subcellularLocation>
        <location evidence="1">Membrane</location>
    </subcellularLocation>
</comment>
<dbReference type="PhylomeDB" id="A0A068UH40"/>
<keyword evidence="6" id="KW-1133">Transmembrane helix</keyword>
<dbReference type="Proteomes" id="UP000295252">
    <property type="component" value="Chromosome IV"/>
</dbReference>
<dbReference type="SUPFAM" id="SSF48264">
    <property type="entry name" value="Cytochrome P450"/>
    <property type="match status" value="1"/>
</dbReference>
<gene>
    <name evidence="14" type="ORF">GSCOC_T00025110001</name>
</gene>
<keyword evidence="8 11" id="KW-0408">Iron</keyword>
<evidence type="ECO:0000256" key="2">
    <source>
        <dbReference type="ARBA" id="ARBA00010617"/>
    </source>
</evidence>
<dbReference type="PANTHER" id="PTHR47950:SF4">
    <property type="entry name" value="GERANIOL 8-HYDROXYLASE-LIKE"/>
    <property type="match status" value="1"/>
</dbReference>
<dbReference type="GO" id="GO:0016705">
    <property type="term" value="F:oxidoreductase activity, acting on paired donors, with incorporation or reduction of molecular oxygen"/>
    <property type="evidence" value="ECO:0007669"/>
    <property type="project" value="InterPro"/>
</dbReference>
<dbReference type="GO" id="GO:0004497">
    <property type="term" value="F:monooxygenase activity"/>
    <property type="evidence" value="ECO:0007669"/>
    <property type="project" value="UniProtKB-KW"/>
</dbReference>
<name>A0A068UH40_COFCA</name>
<dbReference type="Gramene" id="CDP07751">
    <property type="protein sequence ID" value="CDP07751"/>
    <property type="gene ID" value="GSCOC_T00025110001"/>
</dbReference>
<evidence type="ECO:0000256" key="1">
    <source>
        <dbReference type="ARBA" id="ARBA00004370"/>
    </source>
</evidence>
<dbReference type="STRING" id="49390.A0A068UH40"/>
<keyword evidence="10" id="KW-0472">Membrane</keyword>